<sequence>MKGSLMALSLFAATALSFSAQAGLWITGDIRGALLPCFQCLETSEPGLARQVGVMRDKADEGIWLDAGGFLDGGEVDRLGLEASLALADRLGIQALHLTWRDVSPALVEALSGSSPALISASLVDGQGEPLVPASLVVEQGDQRIGVIGISGVPPEYRQLPAWQSFGELFRLREAGEALNDALDGLPGEVDRVVVLYAGDHGILRSLIDQAGERVDAFVMGSGFGNLYSVPPEGVIDARSQRGRRVTWLGLPDLAPDYHPVTLSAPVNESVAQALESAGLRHAPPAQESRPGISLSTDSDLSPPFAAPLLLEQDNRVMGMSVLGIETHTEWHGEVVENGDAYLVLDLLFENRKPFDLILQDSGQRALKVGNLHQNLVLLAGGKTHAALNRELPGDDLLPDTFELPQPGEVRRGKVAYRVTGTTSGSMSLRYYHGEYPPMAATIQEAEQPSWVQREVDLQRHPFLELGIANLQELDAGQLSRPADDRRVVAMDLLGRSQLTRTNPANHHDGDADPEATVETPRVVPYLYADLHIQLVSSDGYVYLPDWEFSDMERIPTFLPDLLSGGQLVFSLPEAVEDYRVSLYFPNFGTLTEGTQGFPEPMFFGENAEDFAYQERDTVVDFGLEQLRVRITDLERTEQGLEVEVEVFNETDGPGFWPMESRLGITSSTTQRRVTPSAITDPHGTPLAWNAHLPPREPRRMRLHFPLDEPSGEGLIDVRGLADNPSRPIAWDVDQVVVE</sequence>
<gene>
    <name evidence="2" type="ORF">C1H70_11140</name>
</gene>
<dbReference type="OrthoDB" id="6132638at2"/>
<evidence type="ECO:0000313" key="2">
    <source>
        <dbReference type="EMBL" id="PMR79656.1"/>
    </source>
</evidence>
<comment type="caution">
    <text evidence="2">The sequence shown here is derived from an EMBL/GenBank/DDBJ whole genome shotgun (WGS) entry which is preliminary data.</text>
</comment>
<keyword evidence="3" id="KW-1185">Reference proteome</keyword>
<feature type="chain" id="PRO_5014756925" description="5'-Nucleotidase C-terminal domain-containing protein" evidence="1">
    <location>
        <begin position="23"/>
        <end position="739"/>
    </location>
</feature>
<dbReference type="AlphaFoldDB" id="A0A2N7UGR9"/>
<proteinExistence type="predicted"/>
<evidence type="ECO:0008006" key="4">
    <source>
        <dbReference type="Google" id="ProtNLM"/>
    </source>
</evidence>
<evidence type="ECO:0000313" key="3">
    <source>
        <dbReference type="Proteomes" id="UP000235547"/>
    </source>
</evidence>
<feature type="signal peptide" evidence="1">
    <location>
        <begin position="1"/>
        <end position="22"/>
    </location>
</feature>
<dbReference type="InterPro" id="IPR029052">
    <property type="entry name" value="Metallo-depent_PP-like"/>
</dbReference>
<organism evidence="2 3">
    <name type="scientific">Halomonas urumqiensis</name>
    <dbReference type="NCBI Taxonomy" id="1684789"/>
    <lineage>
        <taxon>Bacteria</taxon>
        <taxon>Pseudomonadati</taxon>
        <taxon>Pseudomonadota</taxon>
        <taxon>Gammaproteobacteria</taxon>
        <taxon>Oceanospirillales</taxon>
        <taxon>Halomonadaceae</taxon>
        <taxon>Halomonas</taxon>
    </lineage>
</organism>
<keyword evidence="1" id="KW-0732">Signal</keyword>
<dbReference type="Gene3D" id="3.60.21.10">
    <property type="match status" value="1"/>
</dbReference>
<dbReference type="EMBL" id="PNRG01000025">
    <property type="protein sequence ID" value="PMR79656.1"/>
    <property type="molecule type" value="Genomic_DNA"/>
</dbReference>
<reference evidence="2 3" key="1">
    <citation type="submission" date="2018-01" db="EMBL/GenBank/DDBJ databases">
        <title>Halomonas endophytica sp. nov., isolated from storage liquid in the stems of Populus euphratica.</title>
        <authorList>
            <person name="Chen C."/>
        </authorList>
    </citation>
    <scope>NUCLEOTIDE SEQUENCE [LARGE SCALE GENOMIC DNA]</scope>
    <source>
        <strain evidence="2 3">BZ-SZ-XJ27</strain>
    </source>
</reference>
<accession>A0A2N7UGR9</accession>
<dbReference type="RefSeq" id="WP_102588420.1">
    <property type="nucleotide sequence ID" value="NZ_BNAE01000001.1"/>
</dbReference>
<protein>
    <recommendedName>
        <fullName evidence="4">5'-Nucleotidase C-terminal domain-containing protein</fullName>
    </recommendedName>
</protein>
<dbReference type="SUPFAM" id="SSF56300">
    <property type="entry name" value="Metallo-dependent phosphatases"/>
    <property type="match status" value="1"/>
</dbReference>
<evidence type="ECO:0000256" key="1">
    <source>
        <dbReference type="SAM" id="SignalP"/>
    </source>
</evidence>
<dbReference type="Proteomes" id="UP000235547">
    <property type="component" value="Unassembled WGS sequence"/>
</dbReference>
<name>A0A2N7UGR9_9GAMM</name>